<dbReference type="GO" id="GO:0004630">
    <property type="term" value="F:phospholipase D activity"/>
    <property type="evidence" value="ECO:0007669"/>
    <property type="project" value="TreeGrafter"/>
</dbReference>
<keyword evidence="3" id="KW-0378">Hydrolase</keyword>
<dbReference type="Proteomes" id="UP000460221">
    <property type="component" value="Unassembled WGS sequence"/>
</dbReference>
<organism evidence="6 7">
    <name type="scientific">Nakamurella alba</name>
    <dbReference type="NCBI Taxonomy" id="2665158"/>
    <lineage>
        <taxon>Bacteria</taxon>
        <taxon>Bacillati</taxon>
        <taxon>Actinomycetota</taxon>
        <taxon>Actinomycetes</taxon>
        <taxon>Nakamurellales</taxon>
        <taxon>Nakamurellaceae</taxon>
        <taxon>Nakamurella</taxon>
    </lineage>
</organism>
<dbReference type="PANTHER" id="PTHR18896:SF76">
    <property type="entry name" value="PHOSPHOLIPASE"/>
    <property type="match status" value="1"/>
</dbReference>
<dbReference type="PROSITE" id="PS50035">
    <property type="entry name" value="PLD"/>
    <property type="match status" value="2"/>
</dbReference>
<dbReference type="EMBL" id="WLYK01000001">
    <property type="protein sequence ID" value="MTD12623.1"/>
    <property type="molecule type" value="Genomic_DNA"/>
</dbReference>
<dbReference type="SMART" id="SM00155">
    <property type="entry name" value="PLDc"/>
    <property type="match status" value="2"/>
</dbReference>
<accession>A0A7K1FH58</accession>
<evidence type="ECO:0000256" key="1">
    <source>
        <dbReference type="ARBA" id="ARBA00000798"/>
    </source>
</evidence>
<dbReference type="InterPro" id="IPR015679">
    <property type="entry name" value="PLipase_D_fam"/>
</dbReference>
<dbReference type="CDD" id="cd09105">
    <property type="entry name" value="PLDc_vPLD1_2_like_2"/>
    <property type="match status" value="1"/>
</dbReference>
<feature type="domain" description="PLD phosphodiesterase" evidence="5">
    <location>
        <begin position="159"/>
        <end position="186"/>
    </location>
</feature>
<evidence type="ECO:0000256" key="3">
    <source>
        <dbReference type="ARBA" id="ARBA00022801"/>
    </source>
</evidence>
<keyword evidence="7" id="KW-1185">Reference proteome</keyword>
<dbReference type="RefSeq" id="WP_154766654.1">
    <property type="nucleotide sequence ID" value="NZ_WLYK01000001.1"/>
</dbReference>
<dbReference type="Pfam" id="PF00614">
    <property type="entry name" value="PLDc"/>
    <property type="match status" value="1"/>
</dbReference>
<gene>
    <name evidence="6" type="ORF">GIS00_01520</name>
</gene>
<dbReference type="Gene3D" id="3.30.870.10">
    <property type="entry name" value="Endonuclease Chain A"/>
    <property type="match status" value="2"/>
</dbReference>
<keyword evidence="4" id="KW-0443">Lipid metabolism</keyword>
<keyword evidence="2" id="KW-0677">Repeat</keyword>
<proteinExistence type="predicted"/>
<dbReference type="InterPro" id="IPR001736">
    <property type="entry name" value="PLipase_D/transphosphatidylase"/>
</dbReference>
<dbReference type="PANTHER" id="PTHR18896">
    <property type="entry name" value="PHOSPHOLIPASE D"/>
    <property type="match status" value="1"/>
</dbReference>
<dbReference type="AlphaFoldDB" id="A0A7K1FH58"/>
<sequence>MRNGLDAAVGNALEHLVRVHHRRRMQRLGHGGVLAPEVPEDLWVPGPRPPRPGNDVRVLIDGREAFSEIATAIRGARSHVHVTGWHLSPGLRLTRAHGDGPTVGGLLAEVAERADVRVLLWAGPPIPAFQPTRRMMKDVRNNLTAAGRIRCVLDARERTLHCHHEKVVVVDDRVAFVGGLDMSDLSGDRWDSNDHPPRDPTGWHDVTLALRGPVVADVAHHFRDRWQEVAEEQLPMPGIPDELVGGVPAQFLRTVPESTYGFAPRGEFSILDAYHRALRSARRFVYLENQFLWSAEITQVLGDLLREPPADDFRVVLVLPARPSSGRDTTRGQLGLLMDADDGHGRLSAATIRAPRSGDSASLYVHAKVGIIDDEWLTVGSANLNEHSLFNDTEANVLVRDPDLARSTRIRLWSEHLECDPAELEGPVSPVIDGRWRPRLAEQGRRDEQGLPATRRLTALTAVSRRTERLLGPTRGLLVDA</sequence>
<reference evidence="6 7" key="1">
    <citation type="submission" date="2019-11" db="EMBL/GenBank/DDBJ databases">
        <authorList>
            <person name="Jiang L.-Q."/>
        </authorList>
    </citation>
    <scope>NUCLEOTIDE SEQUENCE [LARGE SCALE GENOMIC DNA]</scope>
    <source>
        <strain evidence="6 7">YIM 132087</strain>
    </source>
</reference>
<dbReference type="Pfam" id="PF13091">
    <property type="entry name" value="PLDc_2"/>
    <property type="match status" value="1"/>
</dbReference>
<evidence type="ECO:0000256" key="2">
    <source>
        <dbReference type="ARBA" id="ARBA00022737"/>
    </source>
</evidence>
<comment type="catalytic activity">
    <reaction evidence="1">
        <text>a 1,2-diacyl-sn-glycero-3-phosphocholine + H2O = a 1,2-diacyl-sn-glycero-3-phosphate + choline + H(+)</text>
        <dbReference type="Rhea" id="RHEA:14445"/>
        <dbReference type="ChEBI" id="CHEBI:15354"/>
        <dbReference type="ChEBI" id="CHEBI:15377"/>
        <dbReference type="ChEBI" id="CHEBI:15378"/>
        <dbReference type="ChEBI" id="CHEBI:57643"/>
        <dbReference type="ChEBI" id="CHEBI:58608"/>
        <dbReference type="EC" id="3.1.4.4"/>
    </reaction>
</comment>
<comment type="caution">
    <text evidence="6">The sequence shown here is derived from an EMBL/GenBank/DDBJ whole genome shotgun (WGS) entry which is preliminary data.</text>
</comment>
<protein>
    <submittedName>
        <fullName evidence="6">Phospholipase</fullName>
    </submittedName>
</protein>
<dbReference type="GO" id="GO:0009395">
    <property type="term" value="P:phospholipid catabolic process"/>
    <property type="evidence" value="ECO:0007669"/>
    <property type="project" value="TreeGrafter"/>
</dbReference>
<dbReference type="SUPFAM" id="SSF56024">
    <property type="entry name" value="Phospholipase D/nuclease"/>
    <property type="match status" value="2"/>
</dbReference>
<evidence type="ECO:0000313" key="7">
    <source>
        <dbReference type="Proteomes" id="UP000460221"/>
    </source>
</evidence>
<name>A0A7K1FH58_9ACTN</name>
<evidence type="ECO:0000259" key="5">
    <source>
        <dbReference type="PROSITE" id="PS50035"/>
    </source>
</evidence>
<feature type="domain" description="PLD phosphodiesterase" evidence="5">
    <location>
        <begin position="361"/>
        <end position="388"/>
    </location>
</feature>
<evidence type="ECO:0000256" key="4">
    <source>
        <dbReference type="ARBA" id="ARBA00023098"/>
    </source>
</evidence>
<dbReference type="InterPro" id="IPR025202">
    <property type="entry name" value="PLD-like_dom"/>
</dbReference>
<dbReference type="CDD" id="cd09104">
    <property type="entry name" value="PLDc_vPLD1_2_like_1"/>
    <property type="match status" value="1"/>
</dbReference>
<evidence type="ECO:0000313" key="6">
    <source>
        <dbReference type="EMBL" id="MTD12623.1"/>
    </source>
</evidence>